<feature type="compositionally biased region" description="Polar residues" evidence="1">
    <location>
        <begin position="1"/>
        <end position="12"/>
    </location>
</feature>
<dbReference type="AlphaFoldDB" id="A0A820WB88"/>
<dbReference type="Proteomes" id="UP000663866">
    <property type="component" value="Unassembled WGS sequence"/>
</dbReference>
<evidence type="ECO:0000256" key="1">
    <source>
        <dbReference type="SAM" id="MobiDB-lite"/>
    </source>
</evidence>
<feature type="non-terminal residue" evidence="2">
    <location>
        <position position="1"/>
    </location>
</feature>
<evidence type="ECO:0000313" key="2">
    <source>
        <dbReference type="EMBL" id="CAF4514569.1"/>
    </source>
</evidence>
<sequence length="58" mass="6476">MPDEIQTGSRQRFTGGVHTTRPPDDREICNSLVATPLPLTCIVNQFNCRPTSNTDFKV</sequence>
<keyword evidence="3" id="KW-1185">Reference proteome</keyword>
<evidence type="ECO:0000313" key="3">
    <source>
        <dbReference type="Proteomes" id="UP000663866"/>
    </source>
</evidence>
<gene>
    <name evidence="2" type="ORF">OVN521_LOCUS41506</name>
</gene>
<accession>A0A820WB88</accession>
<proteinExistence type="predicted"/>
<reference evidence="2" key="1">
    <citation type="submission" date="2021-02" db="EMBL/GenBank/DDBJ databases">
        <authorList>
            <person name="Nowell W R."/>
        </authorList>
    </citation>
    <scope>NUCLEOTIDE SEQUENCE</scope>
</reference>
<dbReference type="EMBL" id="CAJOBG010055319">
    <property type="protein sequence ID" value="CAF4514569.1"/>
    <property type="molecule type" value="Genomic_DNA"/>
</dbReference>
<feature type="region of interest" description="Disordered" evidence="1">
    <location>
        <begin position="1"/>
        <end position="23"/>
    </location>
</feature>
<protein>
    <submittedName>
        <fullName evidence="2">Uncharacterized protein</fullName>
    </submittedName>
</protein>
<name>A0A820WB88_9BILA</name>
<organism evidence="2 3">
    <name type="scientific">Rotaria magnacalcarata</name>
    <dbReference type="NCBI Taxonomy" id="392030"/>
    <lineage>
        <taxon>Eukaryota</taxon>
        <taxon>Metazoa</taxon>
        <taxon>Spiralia</taxon>
        <taxon>Gnathifera</taxon>
        <taxon>Rotifera</taxon>
        <taxon>Eurotatoria</taxon>
        <taxon>Bdelloidea</taxon>
        <taxon>Philodinida</taxon>
        <taxon>Philodinidae</taxon>
        <taxon>Rotaria</taxon>
    </lineage>
</organism>
<comment type="caution">
    <text evidence="2">The sequence shown here is derived from an EMBL/GenBank/DDBJ whole genome shotgun (WGS) entry which is preliminary data.</text>
</comment>
<feature type="non-terminal residue" evidence="2">
    <location>
        <position position="58"/>
    </location>
</feature>